<dbReference type="SFLD" id="SFLDS00003">
    <property type="entry name" value="Haloacid_Dehalogenase"/>
    <property type="match status" value="1"/>
</dbReference>
<comment type="caution">
    <text evidence="4">The sequence shown here is derived from an EMBL/GenBank/DDBJ whole genome shotgun (WGS) entry which is preliminary data.</text>
</comment>
<dbReference type="NCBIfam" id="TIGR01549">
    <property type="entry name" value="HAD-SF-IA-v1"/>
    <property type="match status" value="1"/>
</dbReference>
<dbReference type="Gene3D" id="1.20.120.1600">
    <property type="match status" value="1"/>
</dbReference>
<gene>
    <name evidence="4" type="ORF">GCM10007894_02270</name>
</gene>
<protein>
    <submittedName>
        <fullName evidence="4">Haloacid dehalogenase</fullName>
    </submittedName>
</protein>
<proteinExistence type="predicted"/>
<dbReference type="AlphaFoldDB" id="A0AA37WX96"/>
<dbReference type="PANTHER" id="PTHR46470">
    <property type="entry name" value="N-ACYLNEURAMINATE-9-PHOSPHATASE"/>
    <property type="match status" value="1"/>
</dbReference>
<dbReference type="Gene3D" id="3.40.50.1000">
    <property type="entry name" value="HAD superfamily/HAD-like"/>
    <property type="match status" value="1"/>
</dbReference>
<keyword evidence="2" id="KW-0378">Hydrolase</keyword>
<evidence type="ECO:0000313" key="5">
    <source>
        <dbReference type="Proteomes" id="UP001157439"/>
    </source>
</evidence>
<evidence type="ECO:0000256" key="1">
    <source>
        <dbReference type="ARBA" id="ARBA00001946"/>
    </source>
</evidence>
<evidence type="ECO:0000313" key="4">
    <source>
        <dbReference type="EMBL" id="GLS82250.1"/>
    </source>
</evidence>
<dbReference type="SFLD" id="SFLDG01129">
    <property type="entry name" value="C1.5:_HAD__Beta-PGM__Phosphata"/>
    <property type="match status" value="1"/>
</dbReference>
<reference evidence="4 5" key="1">
    <citation type="journal article" date="2014" name="Int. J. Syst. Evol. Microbiol.">
        <title>Complete genome sequence of Corynebacterium casei LMG S-19264T (=DSM 44701T), isolated from a smear-ripened cheese.</title>
        <authorList>
            <consortium name="US DOE Joint Genome Institute (JGI-PGF)"/>
            <person name="Walter F."/>
            <person name="Albersmeier A."/>
            <person name="Kalinowski J."/>
            <person name="Ruckert C."/>
        </authorList>
    </citation>
    <scope>NUCLEOTIDE SEQUENCE [LARGE SCALE GENOMIC DNA]</scope>
    <source>
        <strain evidence="4 5">NBRC 112785</strain>
    </source>
</reference>
<keyword evidence="3" id="KW-0460">Magnesium</keyword>
<dbReference type="GO" id="GO:0009231">
    <property type="term" value="P:riboflavin biosynthetic process"/>
    <property type="evidence" value="ECO:0007669"/>
    <property type="project" value="TreeGrafter"/>
</dbReference>
<comment type="cofactor">
    <cofactor evidence="1">
        <name>Mg(2+)</name>
        <dbReference type="ChEBI" id="CHEBI:18420"/>
    </cofactor>
</comment>
<dbReference type="InterPro" id="IPR051400">
    <property type="entry name" value="HAD-like_hydrolase"/>
</dbReference>
<dbReference type="Pfam" id="PF00702">
    <property type="entry name" value="Hydrolase"/>
    <property type="match status" value="1"/>
</dbReference>
<dbReference type="GO" id="GO:0016787">
    <property type="term" value="F:hydrolase activity"/>
    <property type="evidence" value="ECO:0007669"/>
    <property type="project" value="UniProtKB-KW"/>
</dbReference>
<evidence type="ECO:0000256" key="2">
    <source>
        <dbReference type="ARBA" id="ARBA00022801"/>
    </source>
</evidence>
<dbReference type="InterPro" id="IPR036412">
    <property type="entry name" value="HAD-like_sf"/>
</dbReference>
<dbReference type="InterPro" id="IPR006439">
    <property type="entry name" value="HAD-SF_hydro_IA"/>
</dbReference>
<dbReference type="SUPFAM" id="SSF56784">
    <property type="entry name" value="HAD-like"/>
    <property type="match status" value="1"/>
</dbReference>
<sequence length="237" mass="27089">MRCYLRPNPIKAISFDLDDCLYDNRPILKQALRALQQHLQTLDARFAHWHYQDWLQLKRHCQRLAPQLKDSVTWTRRATLVLALQGYQIPNPQTQADTAMDVFMKARSDLNMSSDITAMLTELGRHYPLVAISNGNLNLQQSGLDKFFTHVYKADVGQASKPASHMFAQACRDLDILPHQLMHVGDHPLSDVAGARRFGAVSVWLNPGFNRQQELKANGILPHWQISNPLELLQLVY</sequence>
<accession>A0AA37WX96</accession>
<dbReference type="InterPro" id="IPR023214">
    <property type="entry name" value="HAD_sf"/>
</dbReference>
<dbReference type="Proteomes" id="UP001157439">
    <property type="component" value="Unassembled WGS sequence"/>
</dbReference>
<name>A0AA37WX96_9GAMM</name>
<dbReference type="EMBL" id="BSPO01000001">
    <property type="protein sequence ID" value="GLS82250.1"/>
    <property type="molecule type" value="Genomic_DNA"/>
</dbReference>
<dbReference type="PANTHER" id="PTHR46470:SF4">
    <property type="entry name" value="5-AMINO-6-(5-PHOSPHO-D-RIBITYLAMINO)URACIL PHOSPHATASE YIGB"/>
    <property type="match status" value="1"/>
</dbReference>
<organism evidence="4 5">
    <name type="scientific">Paraferrimonas haliotis</name>
    <dbReference type="NCBI Taxonomy" id="2013866"/>
    <lineage>
        <taxon>Bacteria</taxon>
        <taxon>Pseudomonadati</taxon>
        <taxon>Pseudomonadota</taxon>
        <taxon>Gammaproteobacteria</taxon>
        <taxon>Alteromonadales</taxon>
        <taxon>Ferrimonadaceae</taxon>
        <taxon>Paraferrimonas</taxon>
    </lineage>
</organism>
<evidence type="ECO:0000256" key="3">
    <source>
        <dbReference type="ARBA" id="ARBA00022842"/>
    </source>
</evidence>
<keyword evidence="5" id="KW-1185">Reference proteome</keyword>